<gene>
    <name evidence="2" type="primary">proA_3</name>
    <name evidence="2" type="ORF">XINFAN_00847</name>
</gene>
<dbReference type="RefSeq" id="WP_124085277.1">
    <property type="nucleotide sequence ID" value="NZ_UXAW01000045.1"/>
</dbReference>
<feature type="binding site" evidence="1">
    <location>
        <begin position="104"/>
        <end position="107"/>
    </location>
    <ligand>
        <name>substrate</name>
    </ligand>
</feature>
<dbReference type="CDD" id="cd16841">
    <property type="entry name" value="RraA_family"/>
    <property type="match status" value="1"/>
</dbReference>
<dbReference type="PANTHER" id="PTHR33254:SF16">
    <property type="entry name" value="BLR3842 PROTEIN"/>
    <property type="match status" value="1"/>
</dbReference>
<protein>
    <submittedName>
        <fullName evidence="2">4-hydroxy-4-methyl-2-oxoglutarate aldolase</fullName>
        <ecNumber evidence="2">4.1.1.3</ecNumber>
    </submittedName>
</protein>
<reference evidence="2 3" key="1">
    <citation type="submission" date="2018-11" db="EMBL/GenBank/DDBJ databases">
        <authorList>
            <person name="Criscuolo A."/>
        </authorList>
    </citation>
    <scope>NUCLEOTIDE SEQUENCE [LARGE SCALE GENOMIC DNA]</scope>
    <source>
        <strain evidence="2">ACIP111625</strain>
    </source>
</reference>
<dbReference type="Proteomes" id="UP000277498">
    <property type="component" value="Unassembled WGS sequence"/>
</dbReference>
<dbReference type="GO" id="GO:0046872">
    <property type="term" value="F:metal ion binding"/>
    <property type="evidence" value="ECO:0007669"/>
    <property type="project" value="UniProtKB-KW"/>
</dbReference>
<dbReference type="SUPFAM" id="SSF89562">
    <property type="entry name" value="RraA-like"/>
    <property type="match status" value="1"/>
</dbReference>
<evidence type="ECO:0000256" key="1">
    <source>
        <dbReference type="PIRSR" id="PIRSR605493-1"/>
    </source>
</evidence>
<dbReference type="AlphaFoldDB" id="A0A3P5WM91"/>
<dbReference type="EMBL" id="UXAW01000045">
    <property type="protein sequence ID" value="VDC22675.1"/>
    <property type="molecule type" value="Genomic_DNA"/>
</dbReference>
<dbReference type="OrthoDB" id="9812532at2"/>
<dbReference type="Pfam" id="PF03737">
    <property type="entry name" value="RraA-like"/>
    <property type="match status" value="1"/>
</dbReference>
<dbReference type="InterPro" id="IPR036704">
    <property type="entry name" value="RraA/RraA-like_sf"/>
</dbReference>
<keyword evidence="1" id="KW-0460">Magnesium</keyword>
<dbReference type="EC" id="4.1.1.3" evidence="2"/>
<proteinExistence type="predicted"/>
<keyword evidence="2" id="KW-0456">Lyase</keyword>
<dbReference type="GO" id="GO:0016829">
    <property type="term" value="F:lyase activity"/>
    <property type="evidence" value="ECO:0007669"/>
    <property type="project" value="UniProtKB-KW"/>
</dbReference>
<accession>A0A3P5WM91</accession>
<keyword evidence="1" id="KW-0479">Metal-binding</keyword>
<dbReference type="InterPro" id="IPR005493">
    <property type="entry name" value="RraA/RraA-like"/>
</dbReference>
<evidence type="ECO:0000313" key="2">
    <source>
        <dbReference type="EMBL" id="VDC22675.1"/>
    </source>
</evidence>
<dbReference type="Gene3D" id="3.50.30.40">
    <property type="entry name" value="Ribonuclease E inhibitor RraA/RraA-like"/>
    <property type="match status" value="1"/>
</dbReference>
<comment type="cofactor">
    <cofactor evidence="1">
        <name>Mg(2+)</name>
        <dbReference type="ChEBI" id="CHEBI:18420"/>
    </cofactor>
</comment>
<feature type="binding site" evidence="1">
    <location>
        <position position="126"/>
    </location>
    <ligand>
        <name>substrate</name>
    </ligand>
</feature>
<sequence>MSAQIESTDQECADAEVLRRLAALSTATLSDALDRSGIRGVVNGITRRSGSGRIAGFAETVSAETGELGSFSEADFAVFPIFNEIGRNAVLVIAMGGAETSTFGGLAGLILHSRGAAGVVIDGACRDVDELIATDITVASRHVTPRSGRGRMRILSRHEPVLCGEVSIAPRDLVLVDDTGVVVVPRGRVDDVLTIAEAIEDRDAAIERRIRDRMVSE</sequence>
<evidence type="ECO:0000313" key="3">
    <source>
        <dbReference type="Proteomes" id="UP000277498"/>
    </source>
</evidence>
<name>A0A3P5WM91_9RHOB</name>
<keyword evidence="3" id="KW-1185">Reference proteome</keyword>
<dbReference type="PANTHER" id="PTHR33254">
    <property type="entry name" value="4-HYDROXY-4-METHYL-2-OXOGLUTARATE ALDOLASE 3-RELATED"/>
    <property type="match status" value="1"/>
</dbReference>
<feature type="binding site" evidence="1">
    <location>
        <position position="127"/>
    </location>
    <ligand>
        <name>Mg(2+)</name>
        <dbReference type="ChEBI" id="CHEBI:18420"/>
    </ligand>
</feature>
<organism evidence="2 3">
    <name type="scientific">Pseudogemmobacter humi</name>
    <dbReference type="NCBI Taxonomy" id="2483812"/>
    <lineage>
        <taxon>Bacteria</taxon>
        <taxon>Pseudomonadati</taxon>
        <taxon>Pseudomonadota</taxon>
        <taxon>Alphaproteobacteria</taxon>
        <taxon>Rhodobacterales</taxon>
        <taxon>Paracoccaceae</taxon>
        <taxon>Pseudogemmobacter</taxon>
    </lineage>
</organism>